<reference evidence="1 2" key="2">
    <citation type="submission" date="2020-11" db="EMBL/GenBank/DDBJ databases">
        <title>Description of novel Gluconobacter species.</title>
        <authorList>
            <person name="Cleenwerck I."/>
            <person name="Cnockaert M."/>
            <person name="Borremans W."/>
            <person name="Wieme A.D."/>
            <person name="De Vuyst L."/>
            <person name="Vandamme P."/>
        </authorList>
    </citation>
    <scope>NUCLEOTIDE SEQUENCE [LARGE SCALE GENOMIC DNA]</scope>
    <source>
        <strain evidence="1 2">LMG 31484</strain>
    </source>
</reference>
<evidence type="ECO:0000313" key="1">
    <source>
        <dbReference type="EMBL" id="MBF0858899.1"/>
    </source>
</evidence>
<sequence length="279" mass="31371">MQHIVMCREKAAGLVRGFCELFPGISGPDPQIGIKPPATIVQDHIQAEQIGPFGRMTDLEKEFADFSSIMIVKPPAGRVPVKEYEIISKKIAMVLDIVFDFFRRVFVPVHVKAAGNGCRGRDGVSGCEASRSVAQGEFQIKSVYFFPGMKNFKGIPDKIQAFARPAVLPGRLNATDVIGQLRRIALQFFQFFRWRRIGGLQKTQQSDLQQRLWQRVFRLRLAMHIECHPVEKGGFENLTVNVKDIGYGKRVLDCRGAVFFIIGNGLMVMATLKQIDIFV</sequence>
<dbReference type="Proteomes" id="UP000623107">
    <property type="component" value="Unassembled WGS sequence"/>
</dbReference>
<gene>
    <name evidence="1" type="ORF">HKD24_06680</name>
</gene>
<organism evidence="1 2">
    <name type="scientific">Gluconobacter vitians</name>
    <dbReference type="NCBI Taxonomy" id="2728102"/>
    <lineage>
        <taxon>Bacteria</taxon>
        <taxon>Pseudomonadati</taxon>
        <taxon>Pseudomonadota</taxon>
        <taxon>Alphaproteobacteria</taxon>
        <taxon>Acetobacterales</taxon>
        <taxon>Acetobacteraceae</taxon>
        <taxon>Gluconobacter</taxon>
    </lineage>
</organism>
<evidence type="ECO:0000313" key="2">
    <source>
        <dbReference type="Proteomes" id="UP000623107"/>
    </source>
</evidence>
<reference evidence="2" key="1">
    <citation type="submission" date="2020-04" db="EMBL/GenBank/DDBJ databases">
        <title>Description of novel Gluconacetobacter.</title>
        <authorList>
            <person name="Sombolestani A."/>
        </authorList>
    </citation>
    <scope>NUCLEOTIDE SEQUENCE [LARGE SCALE GENOMIC DNA]</scope>
    <source>
        <strain evidence="2">LMG 31484</strain>
    </source>
</reference>
<proteinExistence type="predicted"/>
<protein>
    <submittedName>
        <fullName evidence="1">Uncharacterized protein</fullName>
    </submittedName>
</protein>
<keyword evidence="2" id="KW-1185">Reference proteome</keyword>
<comment type="caution">
    <text evidence="1">The sequence shown here is derived from an EMBL/GenBank/DDBJ whole genome shotgun (WGS) entry which is preliminary data.</text>
</comment>
<dbReference type="EMBL" id="JABCQG010000006">
    <property type="protein sequence ID" value="MBF0858899.1"/>
    <property type="molecule type" value="Genomic_DNA"/>
</dbReference>
<name>A0ABR9Y611_9PROT</name>
<dbReference type="RefSeq" id="WP_194259578.1">
    <property type="nucleotide sequence ID" value="NZ_JABCQG010000006.1"/>
</dbReference>
<accession>A0ABR9Y611</accession>